<dbReference type="PRINTS" id="PR00723">
    <property type="entry name" value="SUBTILISIN"/>
</dbReference>
<dbReference type="InterPro" id="IPR045051">
    <property type="entry name" value="SBT"/>
</dbReference>
<proteinExistence type="inferred from homology"/>
<dbReference type="InterPro" id="IPR023828">
    <property type="entry name" value="Peptidase_S8_Ser-AS"/>
</dbReference>
<dbReference type="Gene3D" id="3.30.70.80">
    <property type="entry name" value="Peptidase S8 propeptide/proteinase inhibitor I9"/>
    <property type="match status" value="1"/>
</dbReference>
<evidence type="ECO:0000256" key="3">
    <source>
        <dbReference type="ARBA" id="ARBA00022729"/>
    </source>
</evidence>
<evidence type="ECO:0000259" key="9">
    <source>
        <dbReference type="Pfam" id="PF00082"/>
    </source>
</evidence>
<dbReference type="InterPro" id="IPR036852">
    <property type="entry name" value="Peptidase_S8/S53_dom_sf"/>
</dbReference>
<feature type="chain" id="PRO_5027610412" evidence="8">
    <location>
        <begin position="29"/>
        <end position="757"/>
    </location>
</feature>
<evidence type="ECO:0000256" key="2">
    <source>
        <dbReference type="ARBA" id="ARBA00022670"/>
    </source>
</evidence>
<evidence type="ECO:0000313" key="13">
    <source>
        <dbReference type="RefSeq" id="XP_022743946.1"/>
    </source>
</evidence>
<evidence type="ECO:0000256" key="7">
    <source>
        <dbReference type="PROSITE-ProRule" id="PRU01240"/>
    </source>
</evidence>
<dbReference type="InterPro" id="IPR041469">
    <property type="entry name" value="Subtilisin-like_FN3"/>
</dbReference>
<dbReference type="InterPro" id="IPR034197">
    <property type="entry name" value="Peptidases_S8_3"/>
</dbReference>
<dbReference type="PANTHER" id="PTHR10795">
    <property type="entry name" value="PROPROTEIN CONVERTASE SUBTILISIN/KEXIN"/>
    <property type="match status" value="1"/>
</dbReference>
<dbReference type="Pfam" id="PF17766">
    <property type="entry name" value="fn3_6"/>
    <property type="match status" value="1"/>
</dbReference>
<feature type="domain" description="Subtilisin-like protease fibronectin type-III" evidence="11">
    <location>
        <begin position="651"/>
        <end position="750"/>
    </location>
</feature>
<keyword evidence="3 8" id="KW-0732">Signal</keyword>
<dbReference type="InterPro" id="IPR037045">
    <property type="entry name" value="S8pro/Inhibitor_I9_sf"/>
</dbReference>
<reference evidence="13" key="1">
    <citation type="submission" date="2025-08" db="UniProtKB">
        <authorList>
            <consortium name="RefSeq"/>
        </authorList>
    </citation>
    <scope>IDENTIFICATION</scope>
    <source>
        <tissue evidence="13">Fruit stalk</tissue>
    </source>
</reference>
<keyword evidence="4 7" id="KW-0378">Hydrolase</keyword>
<keyword evidence="5 7" id="KW-0720">Serine protease</keyword>
<keyword evidence="2 7" id="KW-0645">Protease</keyword>
<feature type="active site" description="Charge relay system" evidence="6 7">
    <location>
        <position position="151"/>
    </location>
</feature>
<evidence type="ECO:0000313" key="12">
    <source>
        <dbReference type="Proteomes" id="UP000515121"/>
    </source>
</evidence>
<protein>
    <submittedName>
        <fullName evidence="13">Subtilisin-like protease SBT4.15</fullName>
    </submittedName>
</protein>
<dbReference type="GeneID" id="111294901"/>
<dbReference type="PROSITE" id="PS51257">
    <property type="entry name" value="PROKAR_LIPOPROTEIN"/>
    <property type="match status" value="1"/>
</dbReference>
<feature type="active site" description="Charge relay system" evidence="6 7">
    <location>
        <position position="542"/>
    </location>
</feature>
<dbReference type="GO" id="GO:0006508">
    <property type="term" value="P:proteolysis"/>
    <property type="evidence" value="ECO:0007669"/>
    <property type="project" value="UniProtKB-KW"/>
</dbReference>
<evidence type="ECO:0000256" key="1">
    <source>
        <dbReference type="ARBA" id="ARBA00011073"/>
    </source>
</evidence>
<dbReference type="FunFam" id="3.40.50.200:FF:000006">
    <property type="entry name" value="Subtilisin-like protease SBT1.5"/>
    <property type="match status" value="1"/>
</dbReference>
<evidence type="ECO:0000259" key="10">
    <source>
        <dbReference type="Pfam" id="PF05922"/>
    </source>
</evidence>
<evidence type="ECO:0000259" key="11">
    <source>
        <dbReference type="Pfam" id="PF17766"/>
    </source>
</evidence>
<comment type="similarity">
    <text evidence="1 7">Belongs to the peptidase S8 family.</text>
</comment>
<dbReference type="RefSeq" id="XP_022743946.1">
    <property type="nucleotide sequence ID" value="XM_022888211.1"/>
</dbReference>
<dbReference type="CDD" id="cd04852">
    <property type="entry name" value="Peptidases_S8_3"/>
    <property type="match status" value="1"/>
</dbReference>
<dbReference type="InterPro" id="IPR015500">
    <property type="entry name" value="Peptidase_S8_subtilisin-rel"/>
</dbReference>
<sequence length="757" mass="81606">MEKMQNIAATMIHCVVSFACCFLCLAAAFVQGSIVNERKPYIVYMGELPHHGARISAMDEHNNLLLKAVGDKNIARESKIYSYGKSINAFAARLLPDEAKRLSDEDGVVSVFENTRRKLLTTRSWDFLGMPTSLKKRNAVVETNIIVGVLDTGIWPESPSFNDTGYGPPPAKWKGKCDKGANFTGCNNKVIGARYYQLDSSLPIMDDPTPVDTDGHGTHTASIAAGIPVKGSSLYGIAKGTARGGVPSARIAMYKVCWSGGCSDMDLLAAFDDAIRDGVDLISLSIGGASREFFHDPIAIGAFHAMRKGILTSCAGGNDGPMIATIQNVAPWILTVAASSIDRQFTSTIKLGDGTITSGNGINTFSMKNKMYPFTDGAHATNLTGNIYGNSSACDYGTLSEDIVKGKIVYCLGDAGQDYTINTLGGAGTIMAVDAATDYYFLTLTPATTVVRSKNGGKLDRYINCTKNPQAVIYKSRTVRMTAPFVASFSSRGPQLTNRNILKPDVTAPGLNILAAYTKLKSITGEPTDRRYSAFNFMSGTSMACPHASAAAAYVKSFHPDWSPAAIKSALMTTATPMKIRDKYGELSSGSGQINPIRAINPGLIYDINQSSYISFLCKEGYNSTTIGLLIGGKRKYNCSSFKPARGFDGLNYPSMHIHLNSNESRISAVFYRTVTNVGDGNSEFKAKVTSPKELSITVIPKTLKFKTKYQKQSFKVLVKGSSTKNGTVILSATLEWSNEGHSVKSPIIVLKQQSFF</sequence>
<dbReference type="Gene3D" id="2.60.40.2310">
    <property type="match status" value="1"/>
</dbReference>
<dbReference type="InterPro" id="IPR010259">
    <property type="entry name" value="S8pro/Inhibitor_I9"/>
</dbReference>
<feature type="domain" description="Peptidase S8/S53" evidence="9">
    <location>
        <begin position="143"/>
        <end position="577"/>
    </location>
</feature>
<evidence type="ECO:0000256" key="5">
    <source>
        <dbReference type="ARBA" id="ARBA00022825"/>
    </source>
</evidence>
<evidence type="ECO:0000256" key="4">
    <source>
        <dbReference type="ARBA" id="ARBA00022801"/>
    </source>
</evidence>
<feature type="active site" description="Charge relay system" evidence="6 7">
    <location>
        <position position="216"/>
    </location>
</feature>
<feature type="domain" description="Inhibitor I9" evidence="10">
    <location>
        <begin position="41"/>
        <end position="119"/>
    </location>
</feature>
<dbReference type="OrthoDB" id="206201at2759"/>
<dbReference type="GO" id="GO:0004252">
    <property type="term" value="F:serine-type endopeptidase activity"/>
    <property type="evidence" value="ECO:0007669"/>
    <property type="project" value="UniProtKB-UniRule"/>
</dbReference>
<gene>
    <name evidence="13" type="primary">LOC111294901</name>
</gene>
<feature type="signal peptide" evidence="8">
    <location>
        <begin position="1"/>
        <end position="28"/>
    </location>
</feature>
<dbReference type="Proteomes" id="UP000515121">
    <property type="component" value="Unplaced"/>
</dbReference>
<dbReference type="Pfam" id="PF00082">
    <property type="entry name" value="Peptidase_S8"/>
    <property type="match status" value="1"/>
</dbReference>
<dbReference type="Gene3D" id="3.50.30.30">
    <property type="match status" value="1"/>
</dbReference>
<dbReference type="Pfam" id="PF05922">
    <property type="entry name" value="Inhibitor_I9"/>
    <property type="match status" value="1"/>
</dbReference>
<dbReference type="PROSITE" id="PS51892">
    <property type="entry name" value="SUBTILASE"/>
    <property type="match status" value="1"/>
</dbReference>
<dbReference type="InterPro" id="IPR000209">
    <property type="entry name" value="Peptidase_S8/S53_dom"/>
</dbReference>
<dbReference type="KEGG" id="dzi:111294901"/>
<accession>A0A6P5YUZ7</accession>
<dbReference type="SUPFAM" id="SSF52743">
    <property type="entry name" value="Subtilisin-like"/>
    <property type="match status" value="1"/>
</dbReference>
<dbReference type="PROSITE" id="PS00138">
    <property type="entry name" value="SUBTILASE_SER"/>
    <property type="match status" value="1"/>
</dbReference>
<organism evidence="12 13">
    <name type="scientific">Durio zibethinus</name>
    <name type="common">Durian</name>
    <dbReference type="NCBI Taxonomy" id="66656"/>
    <lineage>
        <taxon>Eukaryota</taxon>
        <taxon>Viridiplantae</taxon>
        <taxon>Streptophyta</taxon>
        <taxon>Embryophyta</taxon>
        <taxon>Tracheophyta</taxon>
        <taxon>Spermatophyta</taxon>
        <taxon>Magnoliopsida</taxon>
        <taxon>eudicotyledons</taxon>
        <taxon>Gunneridae</taxon>
        <taxon>Pentapetalae</taxon>
        <taxon>rosids</taxon>
        <taxon>malvids</taxon>
        <taxon>Malvales</taxon>
        <taxon>Malvaceae</taxon>
        <taxon>Helicteroideae</taxon>
        <taxon>Durio</taxon>
    </lineage>
</organism>
<evidence type="ECO:0000256" key="8">
    <source>
        <dbReference type="SAM" id="SignalP"/>
    </source>
</evidence>
<dbReference type="CDD" id="cd02120">
    <property type="entry name" value="PA_subtilisin_like"/>
    <property type="match status" value="1"/>
</dbReference>
<name>A0A6P5YUZ7_DURZI</name>
<keyword evidence="12" id="KW-1185">Reference proteome</keyword>
<evidence type="ECO:0000256" key="6">
    <source>
        <dbReference type="PIRSR" id="PIRSR615500-1"/>
    </source>
</evidence>
<dbReference type="AlphaFoldDB" id="A0A6P5YUZ7"/>
<dbReference type="Gene3D" id="3.40.50.200">
    <property type="entry name" value="Peptidase S8/S53 domain"/>
    <property type="match status" value="1"/>
</dbReference>